<evidence type="ECO:0000313" key="7">
    <source>
        <dbReference type="Proteomes" id="UP000046392"/>
    </source>
</evidence>
<evidence type="ECO:0000256" key="3">
    <source>
        <dbReference type="ARBA" id="ARBA00022723"/>
    </source>
</evidence>
<evidence type="ECO:0000313" key="8">
    <source>
        <dbReference type="WBParaSite" id="SPAL_0001733000.1"/>
    </source>
</evidence>
<keyword evidence="4" id="KW-0378">Hydrolase</keyword>
<dbReference type="InterPro" id="IPR029149">
    <property type="entry name" value="Creatin/AminoP/Spt16_N"/>
</dbReference>
<comment type="cofactor">
    <cofactor evidence="1">
        <name>Mn(2+)</name>
        <dbReference type="ChEBI" id="CHEBI:29035"/>
    </cofactor>
</comment>
<dbReference type="SUPFAM" id="SSF55920">
    <property type="entry name" value="Creatinase/aminopeptidase"/>
    <property type="match status" value="1"/>
</dbReference>
<accession>A0A0N5CHL6</accession>
<dbReference type="Gene3D" id="3.40.350.10">
    <property type="entry name" value="Creatinase/prolidase N-terminal domain"/>
    <property type="match status" value="1"/>
</dbReference>
<dbReference type="GO" id="GO:0005739">
    <property type="term" value="C:mitochondrion"/>
    <property type="evidence" value="ECO:0007669"/>
    <property type="project" value="TreeGrafter"/>
</dbReference>
<dbReference type="STRING" id="174720.A0A0N5CHL6"/>
<comment type="similarity">
    <text evidence="2">Belongs to the peptidase M24B family.</text>
</comment>
<organism evidence="7 8">
    <name type="scientific">Strongyloides papillosus</name>
    <name type="common">Intestinal threadworm</name>
    <dbReference type="NCBI Taxonomy" id="174720"/>
    <lineage>
        <taxon>Eukaryota</taxon>
        <taxon>Metazoa</taxon>
        <taxon>Ecdysozoa</taxon>
        <taxon>Nematoda</taxon>
        <taxon>Chromadorea</taxon>
        <taxon>Rhabditida</taxon>
        <taxon>Tylenchina</taxon>
        <taxon>Panagrolaimomorpha</taxon>
        <taxon>Strongyloidoidea</taxon>
        <taxon>Strongyloididae</taxon>
        <taxon>Strongyloides</taxon>
    </lineage>
</organism>
<protein>
    <submittedName>
        <fullName evidence="8">AMP_N domain-containing protein</fullName>
    </submittedName>
</protein>
<dbReference type="PANTHER" id="PTHR43226">
    <property type="entry name" value="XAA-PRO AMINOPEPTIDASE 3"/>
    <property type="match status" value="1"/>
</dbReference>
<dbReference type="WBParaSite" id="SPAL_0001733000.1">
    <property type="protein sequence ID" value="SPAL_0001733000.1"/>
    <property type="gene ID" value="SPAL_0001733000"/>
</dbReference>
<evidence type="ECO:0000256" key="1">
    <source>
        <dbReference type="ARBA" id="ARBA00001936"/>
    </source>
</evidence>
<dbReference type="InterPro" id="IPR007865">
    <property type="entry name" value="Aminopep_P_N"/>
</dbReference>
<keyword evidence="7" id="KW-1185">Reference proteome</keyword>
<dbReference type="SMART" id="SM01011">
    <property type="entry name" value="AMP_N"/>
    <property type="match status" value="1"/>
</dbReference>
<keyword evidence="3" id="KW-0479">Metal-binding</keyword>
<proteinExistence type="inferred from homology"/>
<evidence type="ECO:0000256" key="5">
    <source>
        <dbReference type="ARBA" id="ARBA00023211"/>
    </source>
</evidence>
<feature type="domain" description="Aminopeptidase P N-terminal" evidence="6">
    <location>
        <begin position="14"/>
        <end position="152"/>
    </location>
</feature>
<dbReference type="InterPro" id="IPR052433">
    <property type="entry name" value="X-Pro_dipept-like"/>
</dbReference>
<dbReference type="Pfam" id="PF00557">
    <property type="entry name" value="Peptidase_M24"/>
    <property type="match status" value="1"/>
</dbReference>
<dbReference type="InterPro" id="IPR036005">
    <property type="entry name" value="Creatinase/aminopeptidase-like"/>
</dbReference>
<evidence type="ECO:0000256" key="4">
    <source>
        <dbReference type="ARBA" id="ARBA00022801"/>
    </source>
</evidence>
<reference evidence="8" key="1">
    <citation type="submission" date="2017-02" db="UniProtKB">
        <authorList>
            <consortium name="WormBaseParasite"/>
        </authorList>
    </citation>
    <scope>IDENTIFICATION</scope>
</reference>
<dbReference type="SUPFAM" id="SSF53092">
    <property type="entry name" value="Creatinase/prolidase N-terminal domain"/>
    <property type="match status" value="1"/>
</dbReference>
<evidence type="ECO:0000256" key="2">
    <source>
        <dbReference type="ARBA" id="ARBA00008766"/>
    </source>
</evidence>
<name>A0A0N5CHL6_STREA</name>
<dbReference type="Pfam" id="PF05195">
    <property type="entry name" value="AMP_N"/>
    <property type="match status" value="1"/>
</dbReference>
<dbReference type="GO" id="GO:0070006">
    <property type="term" value="F:metalloaminopeptidase activity"/>
    <property type="evidence" value="ECO:0007669"/>
    <property type="project" value="InterPro"/>
</dbReference>
<dbReference type="Proteomes" id="UP000046392">
    <property type="component" value="Unplaced"/>
</dbReference>
<sequence>MISFVRRCCTNVKIKASEYHLRQSKLVDLIRKEKSSQAPITVVVPGSKTSYCAPDVPHKFRQCSYFRYLCGGTFPEAKLIITADVDSSEHKSILFLKDETEHDYVWHGKRIDDSIIKEDGGLDEILPLSEYEKFLHSRTKSTFGFDINGDFNDTERKIFLQGVSRTNISDKLDELRWIKSNDEITLIRKTCEIGSSSMNSVIKKAININHENVFVGLLEYEMRRRGGDCLAYPPVIGAGERSNIIHYLDANKPINPSDCVLIDAGCDYEGYSSDITRCFPISGSFTPIQKALYDALDEVHTDCLDYCNTSQPLLLSDLYFYMLKKMSQYFTELQLFKNSYHTSEEILHIVNDICPHHISHYLGLDVHDSPSVKRNIPLVDGVVFTVEPGVYITHDNEFVREEFKGIGFRIEDDILYTKNGIENLTKSCVRDSKDIENVMNPSF</sequence>
<dbReference type="InterPro" id="IPR000994">
    <property type="entry name" value="Pept_M24"/>
</dbReference>
<keyword evidence="5" id="KW-0464">Manganese</keyword>
<dbReference type="Gene3D" id="3.90.230.10">
    <property type="entry name" value="Creatinase/methionine aminopeptidase superfamily"/>
    <property type="match status" value="1"/>
</dbReference>
<dbReference type="PANTHER" id="PTHR43226:SF4">
    <property type="entry name" value="XAA-PRO AMINOPEPTIDASE 3"/>
    <property type="match status" value="1"/>
</dbReference>
<evidence type="ECO:0000259" key="6">
    <source>
        <dbReference type="SMART" id="SM01011"/>
    </source>
</evidence>
<dbReference type="AlphaFoldDB" id="A0A0N5CHL6"/>
<dbReference type="GO" id="GO:0006508">
    <property type="term" value="P:proteolysis"/>
    <property type="evidence" value="ECO:0007669"/>
    <property type="project" value="TreeGrafter"/>
</dbReference>
<dbReference type="GO" id="GO:0030145">
    <property type="term" value="F:manganese ion binding"/>
    <property type="evidence" value="ECO:0007669"/>
    <property type="project" value="InterPro"/>
</dbReference>